<dbReference type="KEGG" id="tva:4750836"/>
<dbReference type="VEuPathDB" id="TrichDB:TVAGG3_0774620"/>
<proteinExistence type="inferred from homology"/>
<comment type="subcellular location">
    <subcellularLocation>
        <location evidence="1">Mitochondrion</location>
    </subcellularLocation>
</comment>
<dbReference type="AlphaFoldDB" id="A2FPN9"/>
<dbReference type="PANTHER" id="PTHR23354">
    <property type="entry name" value="NUCLEOLAR PROTEIN 7/ESTROGEN RECEPTOR COACTIVATOR-RELATED"/>
    <property type="match status" value="1"/>
</dbReference>
<dbReference type="OrthoDB" id="26679at2759"/>
<protein>
    <recommendedName>
        <fullName evidence="4">Oxidation resistance protein 1</fullName>
    </recommendedName>
</protein>
<dbReference type="VEuPathDB" id="TrichDB:TVAG_234330"/>
<keyword evidence="3" id="KW-0496">Mitochondrion</keyword>
<dbReference type="GO" id="GO:0005739">
    <property type="term" value="C:mitochondrion"/>
    <property type="evidence" value="ECO:0007669"/>
    <property type="project" value="UniProtKB-SubCell"/>
</dbReference>
<dbReference type="SMR" id="A2FPN9"/>
<sequence>MITVFEVAEQSRTSLLIMKADNGIRLGCFLPQGLKYSSKVYGSGDIFVFNFAPELNCFKWSRKNSNFITATNTEVMIGAGKEGGAAIYFTKFMDNGWSDFCETFSSPPLALREDFHILDLEIWDISYKQTSIVKKNG</sequence>
<evidence type="ECO:0000256" key="2">
    <source>
        <dbReference type="ARBA" id="ARBA00009540"/>
    </source>
</evidence>
<name>A2FPN9_TRIV3</name>
<evidence type="ECO:0000313" key="7">
    <source>
        <dbReference type="Proteomes" id="UP000001542"/>
    </source>
</evidence>
<reference evidence="6" key="1">
    <citation type="submission" date="2006-10" db="EMBL/GenBank/DDBJ databases">
        <authorList>
            <person name="Amadeo P."/>
            <person name="Zhao Q."/>
            <person name="Wortman J."/>
            <person name="Fraser-Liggett C."/>
            <person name="Carlton J."/>
        </authorList>
    </citation>
    <scope>NUCLEOTIDE SEQUENCE</scope>
    <source>
        <strain evidence="6">G3</strain>
    </source>
</reference>
<evidence type="ECO:0000259" key="5">
    <source>
        <dbReference type="PROSITE" id="PS51886"/>
    </source>
</evidence>
<dbReference type="Pfam" id="PF07534">
    <property type="entry name" value="TLD"/>
    <property type="match status" value="1"/>
</dbReference>
<reference evidence="6" key="2">
    <citation type="journal article" date="2007" name="Science">
        <title>Draft genome sequence of the sexually transmitted pathogen Trichomonas vaginalis.</title>
        <authorList>
            <person name="Carlton J.M."/>
            <person name="Hirt R.P."/>
            <person name="Silva J.C."/>
            <person name="Delcher A.L."/>
            <person name="Schatz M."/>
            <person name="Zhao Q."/>
            <person name="Wortman J.R."/>
            <person name="Bidwell S.L."/>
            <person name="Alsmark U.C.M."/>
            <person name="Besteiro S."/>
            <person name="Sicheritz-Ponten T."/>
            <person name="Noel C.J."/>
            <person name="Dacks J.B."/>
            <person name="Foster P.G."/>
            <person name="Simillion C."/>
            <person name="Van de Peer Y."/>
            <person name="Miranda-Saavedra D."/>
            <person name="Barton G.J."/>
            <person name="Westrop G.D."/>
            <person name="Mueller S."/>
            <person name="Dessi D."/>
            <person name="Fiori P.L."/>
            <person name="Ren Q."/>
            <person name="Paulsen I."/>
            <person name="Zhang H."/>
            <person name="Bastida-Corcuera F.D."/>
            <person name="Simoes-Barbosa A."/>
            <person name="Brown M.T."/>
            <person name="Hayes R.D."/>
            <person name="Mukherjee M."/>
            <person name="Okumura C.Y."/>
            <person name="Schneider R."/>
            <person name="Smith A.J."/>
            <person name="Vanacova S."/>
            <person name="Villalvazo M."/>
            <person name="Haas B.J."/>
            <person name="Pertea M."/>
            <person name="Feldblyum T.V."/>
            <person name="Utterback T.R."/>
            <person name="Shu C.L."/>
            <person name="Osoegawa K."/>
            <person name="de Jong P.J."/>
            <person name="Hrdy I."/>
            <person name="Horvathova L."/>
            <person name="Zubacova Z."/>
            <person name="Dolezal P."/>
            <person name="Malik S.B."/>
            <person name="Logsdon J.M. Jr."/>
            <person name="Henze K."/>
            <person name="Gupta A."/>
            <person name="Wang C.C."/>
            <person name="Dunne R.L."/>
            <person name="Upcroft J.A."/>
            <person name="Upcroft P."/>
            <person name="White O."/>
            <person name="Salzberg S.L."/>
            <person name="Tang P."/>
            <person name="Chiu C.-H."/>
            <person name="Lee Y.-S."/>
            <person name="Embley T.M."/>
            <person name="Coombs G.H."/>
            <person name="Mottram J.C."/>
            <person name="Tachezy J."/>
            <person name="Fraser-Liggett C.M."/>
            <person name="Johnson P.J."/>
        </authorList>
    </citation>
    <scope>NUCLEOTIDE SEQUENCE [LARGE SCALE GENOMIC DNA]</scope>
    <source>
        <strain evidence="6">G3</strain>
    </source>
</reference>
<dbReference type="SMART" id="SM00584">
    <property type="entry name" value="TLDc"/>
    <property type="match status" value="1"/>
</dbReference>
<dbReference type="Proteomes" id="UP000001542">
    <property type="component" value="Unassembled WGS sequence"/>
</dbReference>
<dbReference type="eggNOG" id="KOG2372">
    <property type="taxonomic scope" value="Eukaryota"/>
</dbReference>
<evidence type="ECO:0000256" key="4">
    <source>
        <dbReference type="ARBA" id="ARBA00040604"/>
    </source>
</evidence>
<dbReference type="InterPro" id="IPR006571">
    <property type="entry name" value="TLDc_dom"/>
</dbReference>
<comment type="similarity">
    <text evidence="2">Belongs to the OXR1 family.</text>
</comment>
<feature type="domain" description="TLDc" evidence="5">
    <location>
        <begin position="1"/>
        <end position="126"/>
    </location>
</feature>
<dbReference type="STRING" id="5722.A2FPN9"/>
<evidence type="ECO:0000256" key="1">
    <source>
        <dbReference type="ARBA" id="ARBA00004173"/>
    </source>
</evidence>
<dbReference type="PROSITE" id="PS51886">
    <property type="entry name" value="TLDC"/>
    <property type="match status" value="1"/>
</dbReference>
<evidence type="ECO:0000313" key="6">
    <source>
        <dbReference type="EMBL" id="EAX93115.1"/>
    </source>
</evidence>
<dbReference type="InParanoid" id="A2FPN9"/>
<evidence type="ECO:0000256" key="3">
    <source>
        <dbReference type="ARBA" id="ARBA00023128"/>
    </source>
</evidence>
<keyword evidence="7" id="KW-1185">Reference proteome</keyword>
<dbReference type="PANTHER" id="PTHR23354:SF62">
    <property type="entry name" value="MUSTARD, ISOFORM V"/>
    <property type="match status" value="1"/>
</dbReference>
<dbReference type="OMA" id="TEYFHIK"/>
<dbReference type="RefSeq" id="XP_001306045.1">
    <property type="nucleotide sequence ID" value="XM_001306044.1"/>
</dbReference>
<gene>
    <name evidence="6" type="ORF">TVAG_234330</name>
</gene>
<dbReference type="EMBL" id="DS113929">
    <property type="protein sequence ID" value="EAX93115.1"/>
    <property type="molecule type" value="Genomic_DNA"/>
</dbReference>
<organism evidence="6 7">
    <name type="scientific">Trichomonas vaginalis (strain ATCC PRA-98 / G3)</name>
    <dbReference type="NCBI Taxonomy" id="412133"/>
    <lineage>
        <taxon>Eukaryota</taxon>
        <taxon>Metamonada</taxon>
        <taxon>Parabasalia</taxon>
        <taxon>Trichomonadida</taxon>
        <taxon>Trichomonadidae</taxon>
        <taxon>Trichomonas</taxon>
    </lineage>
</organism>
<accession>A2FPN9</accession>